<dbReference type="AlphaFoldDB" id="A0A7M2WPL4"/>
<dbReference type="RefSeq" id="WP_206290254.1">
    <property type="nucleotide sequence ID" value="NZ_CP063458.1"/>
</dbReference>
<keyword evidence="3" id="KW-1185">Reference proteome</keyword>
<name>A0A7M2WPL4_9BACT</name>
<accession>A0A7M2WPL4</accession>
<evidence type="ECO:0000313" key="2">
    <source>
        <dbReference type="EMBL" id="QOV87353.1"/>
    </source>
</evidence>
<gene>
    <name evidence="2" type="ORF">IPV69_13745</name>
</gene>
<reference evidence="2 3" key="1">
    <citation type="submission" date="2020-10" db="EMBL/GenBank/DDBJ databases">
        <title>Wide distribution of Phycisphaera-like planctomycetes from WD2101 soil group in peatlands and genome analysis of the first cultivated representative.</title>
        <authorList>
            <person name="Dedysh S.N."/>
            <person name="Beletsky A.V."/>
            <person name="Ivanova A."/>
            <person name="Kulichevskaya I.S."/>
            <person name="Suzina N.E."/>
            <person name="Philippov D.A."/>
            <person name="Rakitin A.L."/>
            <person name="Mardanov A.V."/>
            <person name="Ravin N.V."/>
        </authorList>
    </citation>
    <scope>NUCLEOTIDE SEQUENCE [LARGE SCALE GENOMIC DNA]</scope>
    <source>
        <strain evidence="2 3">M1803</strain>
    </source>
</reference>
<sequence>MNRNSWNRGLATALLLALVLPHGAATGDAKENLAKRIKWQNIVQFYGQEDTNLFSLAIYDRDAKEEANFQFKEIWKYDRDKKEWVKMDAAPRVVKVQLASQRNKAEGPVDAQILINLPIKIQDVGLYYAKWSIDDVACATYTFLGTRARDRTVPGKPKPGYKVEDVPVSIDKSELQIIPDPSYFTGEGSLPLPKK</sequence>
<feature type="signal peptide" evidence="1">
    <location>
        <begin position="1"/>
        <end position="24"/>
    </location>
</feature>
<proteinExistence type="predicted"/>
<evidence type="ECO:0000313" key="3">
    <source>
        <dbReference type="Proteomes" id="UP000593765"/>
    </source>
</evidence>
<dbReference type="EMBL" id="CP063458">
    <property type="protein sequence ID" value="QOV87353.1"/>
    <property type="molecule type" value="Genomic_DNA"/>
</dbReference>
<protein>
    <submittedName>
        <fullName evidence="2">Uncharacterized protein</fullName>
    </submittedName>
</protein>
<dbReference type="KEGG" id="hbs:IPV69_13745"/>
<dbReference type="Proteomes" id="UP000593765">
    <property type="component" value="Chromosome"/>
</dbReference>
<organism evidence="2 3">
    <name type="scientific">Humisphaera borealis</name>
    <dbReference type="NCBI Taxonomy" id="2807512"/>
    <lineage>
        <taxon>Bacteria</taxon>
        <taxon>Pseudomonadati</taxon>
        <taxon>Planctomycetota</taxon>
        <taxon>Phycisphaerae</taxon>
        <taxon>Tepidisphaerales</taxon>
        <taxon>Tepidisphaeraceae</taxon>
        <taxon>Humisphaera</taxon>
    </lineage>
</organism>
<evidence type="ECO:0000256" key="1">
    <source>
        <dbReference type="SAM" id="SignalP"/>
    </source>
</evidence>
<feature type="chain" id="PRO_5034662926" evidence="1">
    <location>
        <begin position="25"/>
        <end position="195"/>
    </location>
</feature>
<keyword evidence="1" id="KW-0732">Signal</keyword>